<accession>A0ABM4VMB0</accession>
<dbReference type="InterPro" id="IPR026960">
    <property type="entry name" value="RVT-Znf"/>
</dbReference>
<evidence type="ECO:0000313" key="2">
    <source>
        <dbReference type="Proteomes" id="UP001652660"/>
    </source>
</evidence>
<proteinExistence type="predicted"/>
<keyword evidence="2" id="KW-1185">Reference proteome</keyword>
<dbReference type="Proteomes" id="UP001652660">
    <property type="component" value="Chromosome 9c"/>
</dbReference>
<sequence>MRLWWHFRLRQSLWAEFMNQKYCPSLHPCFADISSGVSWTWKRMVAIQGVAEQHIHWALARGGGGWNERRLSEVVPGSWVGRIMGVVPPSLDREDSMVWAPSISGEFSLASAYWISREGGNSSWLYSRLWLPGLPLKVSFFMLRLVGFRLPVMDRLHKLGIHGPSRCFCCLYPCQESIDHIFCTGVAAKQIWGYFEGVIGGFRDSYTLRDKLVSWWLRPNRNRYMLYLFRLLPALICWNLWKMRNSFVFDGHLRPVAQVCAAIFGDLRDIFLNRFQGHMPFGQDWPGLYGMVGGMHRVSRTLVV</sequence>
<feature type="domain" description="Reverse transcriptase zinc-binding" evidence="1">
    <location>
        <begin position="107"/>
        <end position="192"/>
    </location>
</feature>
<evidence type="ECO:0000313" key="3">
    <source>
        <dbReference type="RefSeq" id="XP_071920675.1"/>
    </source>
</evidence>
<organism evidence="2 3">
    <name type="scientific">Coffea arabica</name>
    <name type="common">Arabian coffee</name>
    <dbReference type="NCBI Taxonomy" id="13443"/>
    <lineage>
        <taxon>Eukaryota</taxon>
        <taxon>Viridiplantae</taxon>
        <taxon>Streptophyta</taxon>
        <taxon>Embryophyta</taxon>
        <taxon>Tracheophyta</taxon>
        <taxon>Spermatophyta</taxon>
        <taxon>Magnoliopsida</taxon>
        <taxon>eudicotyledons</taxon>
        <taxon>Gunneridae</taxon>
        <taxon>Pentapetalae</taxon>
        <taxon>asterids</taxon>
        <taxon>lamiids</taxon>
        <taxon>Gentianales</taxon>
        <taxon>Rubiaceae</taxon>
        <taxon>Ixoroideae</taxon>
        <taxon>Gardenieae complex</taxon>
        <taxon>Bertiereae - Coffeeae clade</taxon>
        <taxon>Coffeeae</taxon>
        <taxon>Coffea</taxon>
    </lineage>
</organism>
<evidence type="ECO:0000259" key="1">
    <source>
        <dbReference type="Pfam" id="PF13966"/>
    </source>
</evidence>
<reference evidence="3" key="1">
    <citation type="submission" date="2025-08" db="UniProtKB">
        <authorList>
            <consortium name="RefSeq"/>
        </authorList>
    </citation>
    <scope>IDENTIFICATION</scope>
    <source>
        <tissue evidence="3">Leaves</tissue>
    </source>
</reference>
<dbReference type="GeneID" id="140014161"/>
<gene>
    <name evidence="3" type="primary">LOC140014161</name>
</gene>
<dbReference type="Pfam" id="PF13966">
    <property type="entry name" value="zf-RVT"/>
    <property type="match status" value="1"/>
</dbReference>
<protein>
    <recommendedName>
        <fullName evidence="1">Reverse transcriptase zinc-binding domain-containing protein</fullName>
    </recommendedName>
</protein>
<name>A0ABM4VMB0_COFAR</name>
<dbReference type="RefSeq" id="XP_071920675.1">
    <property type="nucleotide sequence ID" value="XM_072064574.1"/>
</dbReference>